<protein>
    <recommendedName>
        <fullName evidence="4">DUF4760 domain-containing protein</fullName>
    </recommendedName>
</protein>
<reference evidence="3" key="1">
    <citation type="submission" date="2017-08" db="EMBL/GenBank/DDBJ databases">
        <title>A dynamic microbial community with high functional redundancy inhabits the cold, oxic subseafloor aquifer.</title>
        <authorList>
            <person name="Tully B.J."/>
            <person name="Wheat C.G."/>
            <person name="Glazer B.T."/>
            <person name="Huber J.A."/>
        </authorList>
    </citation>
    <scope>NUCLEOTIDE SEQUENCE [LARGE SCALE GENOMIC DNA]</scope>
</reference>
<evidence type="ECO:0000256" key="1">
    <source>
        <dbReference type="SAM" id="Phobius"/>
    </source>
</evidence>
<comment type="caution">
    <text evidence="2">The sequence shown here is derived from an EMBL/GenBank/DDBJ whole genome shotgun (WGS) entry which is preliminary data.</text>
</comment>
<feature type="transmembrane region" description="Helical" evidence="1">
    <location>
        <begin position="7"/>
        <end position="25"/>
    </location>
</feature>
<accession>A0A2A4MVM0</accession>
<proteinExistence type="predicted"/>
<dbReference type="Proteomes" id="UP000218172">
    <property type="component" value="Unassembled WGS sequence"/>
</dbReference>
<dbReference type="EMBL" id="NVQR01000006">
    <property type="protein sequence ID" value="PCH63892.1"/>
    <property type="molecule type" value="Genomic_DNA"/>
</dbReference>
<dbReference type="AlphaFoldDB" id="A0A2A4MVM0"/>
<evidence type="ECO:0008006" key="4">
    <source>
        <dbReference type="Google" id="ProtNLM"/>
    </source>
</evidence>
<gene>
    <name evidence="2" type="ORF">COC19_00505</name>
</gene>
<keyword evidence="1" id="KW-1133">Transmembrane helix</keyword>
<name>A0A2A4MVM0_9GAMM</name>
<organism evidence="2 3">
    <name type="scientific">SAR86 cluster bacterium</name>
    <dbReference type="NCBI Taxonomy" id="2030880"/>
    <lineage>
        <taxon>Bacteria</taxon>
        <taxon>Pseudomonadati</taxon>
        <taxon>Pseudomonadota</taxon>
        <taxon>Gammaproteobacteria</taxon>
        <taxon>SAR86 cluster</taxon>
    </lineage>
</organism>
<evidence type="ECO:0000313" key="3">
    <source>
        <dbReference type="Proteomes" id="UP000218172"/>
    </source>
</evidence>
<sequence>MKNIEKWINYATGVGVLLGIVFLGLEIRQNTDMMRSQARDSITEKQMMLSEWVVTEPEMAVVIVAAADGFENMSPEHRVMYGYFLAGVWREWENSYYQFQSGLFELQEFEPRMLRWRSQLDTLAARQQWKATRQWYAPDFREVVDGFVAEIETQ</sequence>
<keyword evidence="1" id="KW-0812">Transmembrane</keyword>
<keyword evidence="1" id="KW-0472">Membrane</keyword>
<evidence type="ECO:0000313" key="2">
    <source>
        <dbReference type="EMBL" id="PCH63892.1"/>
    </source>
</evidence>